<sequence length="303" mass="35234">MTEECLANCTVFVCNIIPSCYNRSRYNSSMLISFASIEFVIAISQIVLFGLYFAHGRRNQQTRQHLKIFIVSFLALSTRSIWYVMSQFYYRDNLPVIAEQVLNGISLTCIYLQQSFYVQTWLRVIIILSHMHGEKFVKIFFPVIDSIVSCVFCIIMIIRISHGNEHGQDQNYFQSFCLFTAGMNVVVGIGFIITGTLIFLKLKQYYSFCSKAVQSFVLVAVIFLIITVMRFTALIWREATGEFMKQNQFGIMAYFVPDFVSTFVINLMQVTIYYSQIRQKKKRYLGMQEQYEEIDGRTVQTVL</sequence>
<dbReference type="EMBL" id="CATOUU010000916">
    <property type="protein sequence ID" value="CAI9959286.1"/>
    <property type="molecule type" value="Genomic_DNA"/>
</dbReference>
<feature type="transmembrane region" description="Helical" evidence="1">
    <location>
        <begin position="31"/>
        <end position="54"/>
    </location>
</feature>
<evidence type="ECO:0000313" key="4">
    <source>
        <dbReference type="Proteomes" id="UP001642409"/>
    </source>
</evidence>
<evidence type="ECO:0000313" key="2">
    <source>
        <dbReference type="EMBL" id="CAI9959286.1"/>
    </source>
</evidence>
<feature type="transmembrane region" description="Helical" evidence="1">
    <location>
        <begin position="251"/>
        <end position="274"/>
    </location>
</feature>
<feature type="transmembrane region" description="Helical" evidence="1">
    <location>
        <begin position="66"/>
        <end position="85"/>
    </location>
</feature>
<name>A0AA86QPC5_9EUKA</name>
<dbReference type="AlphaFoldDB" id="A0AA86QPC5"/>
<feature type="transmembrane region" description="Helical" evidence="1">
    <location>
        <begin position="139"/>
        <end position="160"/>
    </location>
</feature>
<keyword evidence="4" id="KW-1185">Reference proteome</keyword>
<reference evidence="3 4" key="2">
    <citation type="submission" date="2024-07" db="EMBL/GenBank/DDBJ databases">
        <authorList>
            <person name="Akdeniz Z."/>
        </authorList>
    </citation>
    <scope>NUCLEOTIDE SEQUENCE [LARGE SCALE GENOMIC DNA]</scope>
</reference>
<dbReference type="Proteomes" id="UP001642409">
    <property type="component" value="Unassembled WGS sequence"/>
</dbReference>
<feature type="transmembrane region" description="Helical" evidence="1">
    <location>
        <begin position="172"/>
        <end position="200"/>
    </location>
</feature>
<gene>
    <name evidence="3" type="ORF">HINF_LOCUS32752</name>
    <name evidence="2" type="ORF">HINF_LOCUS46931</name>
</gene>
<accession>A0AA86QPC5</accession>
<keyword evidence="1" id="KW-0812">Transmembrane</keyword>
<evidence type="ECO:0000313" key="3">
    <source>
        <dbReference type="EMBL" id="CAL6029875.1"/>
    </source>
</evidence>
<organism evidence="2">
    <name type="scientific">Hexamita inflata</name>
    <dbReference type="NCBI Taxonomy" id="28002"/>
    <lineage>
        <taxon>Eukaryota</taxon>
        <taxon>Metamonada</taxon>
        <taxon>Diplomonadida</taxon>
        <taxon>Hexamitidae</taxon>
        <taxon>Hexamitinae</taxon>
        <taxon>Hexamita</taxon>
    </lineage>
</organism>
<keyword evidence="1" id="KW-0472">Membrane</keyword>
<keyword evidence="1" id="KW-1133">Transmembrane helix</keyword>
<proteinExistence type="predicted"/>
<protein>
    <submittedName>
        <fullName evidence="2">Uncharacterized protein</fullName>
    </submittedName>
</protein>
<reference evidence="2" key="1">
    <citation type="submission" date="2023-06" db="EMBL/GenBank/DDBJ databases">
        <authorList>
            <person name="Kurt Z."/>
        </authorList>
    </citation>
    <scope>NUCLEOTIDE SEQUENCE</scope>
</reference>
<comment type="caution">
    <text evidence="2">The sequence shown here is derived from an EMBL/GenBank/DDBJ whole genome shotgun (WGS) entry which is preliminary data.</text>
</comment>
<feature type="transmembrane region" description="Helical" evidence="1">
    <location>
        <begin position="212"/>
        <end position="231"/>
    </location>
</feature>
<dbReference type="EMBL" id="CAXDID020000112">
    <property type="protein sequence ID" value="CAL6029875.1"/>
    <property type="molecule type" value="Genomic_DNA"/>
</dbReference>
<evidence type="ECO:0000256" key="1">
    <source>
        <dbReference type="SAM" id="Phobius"/>
    </source>
</evidence>